<dbReference type="EMBL" id="CAKKNE010000003">
    <property type="protein sequence ID" value="CAH0372138.1"/>
    <property type="molecule type" value="Genomic_DNA"/>
</dbReference>
<organism evidence="2 3">
    <name type="scientific">Pelagomonas calceolata</name>
    <dbReference type="NCBI Taxonomy" id="35677"/>
    <lineage>
        <taxon>Eukaryota</taxon>
        <taxon>Sar</taxon>
        <taxon>Stramenopiles</taxon>
        <taxon>Ochrophyta</taxon>
        <taxon>Pelagophyceae</taxon>
        <taxon>Pelagomonadales</taxon>
        <taxon>Pelagomonadaceae</taxon>
        <taxon>Pelagomonas</taxon>
    </lineage>
</organism>
<evidence type="ECO:0000313" key="2">
    <source>
        <dbReference type="EMBL" id="CAH0372138.1"/>
    </source>
</evidence>
<keyword evidence="3" id="KW-1185">Reference proteome</keyword>
<feature type="region of interest" description="Disordered" evidence="1">
    <location>
        <begin position="38"/>
        <end position="66"/>
    </location>
</feature>
<proteinExistence type="predicted"/>
<gene>
    <name evidence="2" type="ORF">PECAL_3P21160</name>
</gene>
<reference evidence="2" key="1">
    <citation type="submission" date="2021-11" db="EMBL/GenBank/DDBJ databases">
        <authorList>
            <consortium name="Genoscope - CEA"/>
            <person name="William W."/>
        </authorList>
    </citation>
    <scope>NUCLEOTIDE SEQUENCE</scope>
</reference>
<accession>A0A8J2SKN0</accession>
<sequence>MAAAATLPPRVSTLGHGPRVLGAAAPAAEALGLGAAMRDRPLGPLSPNPDDWGQYVDDDDLQTSEDDGYASTVSLVRGSQDNLSRDVSSQSLDSLCELAAAKQSRSPSDASDAPAREHCLSTLHQLVAEDLSDEDTVLVVARGPGSARFEQERWSSEAHNGCAVPRSASYSPATAPSVWSREFEHGVVVGCSLGGIRVRRERLWHYASYRLLVSTEATCTERWLRHSDLRALHSALPATAAFDRVRSLWNEAECSRKRWRSLDLSYLVQRRRFYEAYIAELVFAVSSPDELAFYLGSGRSAAARVAPRAAREAR</sequence>
<protein>
    <submittedName>
        <fullName evidence="2">Uncharacterized protein</fullName>
    </submittedName>
</protein>
<evidence type="ECO:0000313" key="3">
    <source>
        <dbReference type="Proteomes" id="UP000789595"/>
    </source>
</evidence>
<comment type="caution">
    <text evidence="2">The sequence shown here is derived from an EMBL/GenBank/DDBJ whole genome shotgun (WGS) entry which is preliminary data.</text>
</comment>
<dbReference type="Proteomes" id="UP000789595">
    <property type="component" value="Unassembled WGS sequence"/>
</dbReference>
<name>A0A8J2SKN0_9STRA</name>
<evidence type="ECO:0000256" key="1">
    <source>
        <dbReference type="SAM" id="MobiDB-lite"/>
    </source>
</evidence>
<feature type="compositionally biased region" description="Acidic residues" evidence="1">
    <location>
        <begin position="56"/>
        <end position="66"/>
    </location>
</feature>
<dbReference type="AlphaFoldDB" id="A0A8J2SKN0"/>